<dbReference type="EMBL" id="BMAT01000437">
    <property type="protein sequence ID" value="GFR66300.1"/>
    <property type="molecule type" value="Genomic_DNA"/>
</dbReference>
<dbReference type="Proteomes" id="UP000762676">
    <property type="component" value="Unassembled WGS sequence"/>
</dbReference>
<feature type="domain" description="PKD/REJ-like" evidence="6">
    <location>
        <begin position="17"/>
        <end position="261"/>
    </location>
</feature>
<sequence length="295" mass="32511">MEAKKSSIIRIRGLSTISCADNYQNTKTWWAQKINPDDDTVIGSVSMASLDTSKAELNIPSNFLDLGLYKIYYKMMMDGTYGAVKFEAETFTYVNVVASELIGVMLRGGVSRVERGDGQTLDLQPLDHSTDPDVDASASQGLTVDSWVCHEADDTTANCDAIGFDSSGSPATQTLTISAGVVGKTYMVRARLAKDTRLVDTEVYLAAVSGFPPFISIIPAAGSVYYQLSDGFKVLQSSRLALDCICENCSPTDNLAYFWTVYSDDYRWPYGWRKLNTDDMIDRVFGKWRPLCSSV</sequence>
<dbReference type="InterPro" id="IPR002859">
    <property type="entry name" value="PKD/REJ-like"/>
</dbReference>
<evidence type="ECO:0000256" key="1">
    <source>
        <dbReference type="ARBA" id="ARBA00004370"/>
    </source>
</evidence>
<keyword evidence="5" id="KW-0472">Membrane</keyword>
<dbReference type="GO" id="GO:0005261">
    <property type="term" value="F:monoatomic cation channel activity"/>
    <property type="evidence" value="ECO:0007669"/>
    <property type="project" value="TreeGrafter"/>
</dbReference>
<dbReference type="PANTHER" id="PTHR46730:SF1">
    <property type="entry name" value="PLAT DOMAIN-CONTAINING PROTEIN"/>
    <property type="match status" value="1"/>
</dbReference>
<evidence type="ECO:0000256" key="2">
    <source>
        <dbReference type="ARBA" id="ARBA00022692"/>
    </source>
</evidence>
<proteinExistence type="predicted"/>
<accession>A0AAV4F033</accession>
<keyword evidence="4" id="KW-1133">Transmembrane helix</keyword>
<name>A0AAV4F033_9GAST</name>
<protein>
    <submittedName>
        <fullName evidence="7">Location of vulva defective 1</fullName>
    </submittedName>
</protein>
<keyword evidence="3" id="KW-0677">Repeat</keyword>
<evidence type="ECO:0000256" key="4">
    <source>
        <dbReference type="ARBA" id="ARBA00022989"/>
    </source>
</evidence>
<evidence type="ECO:0000256" key="5">
    <source>
        <dbReference type="ARBA" id="ARBA00023136"/>
    </source>
</evidence>
<keyword evidence="8" id="KW-1185">Reference proteome</keyword>
<evidence type="ECO:0000313" key="8">
    <source>
        <dbReference type="Proteomes" id="UP000762676"/>
    </source>
</evidence>
<dbReference type="PANTHER" id="PTHR46730">
    <property type="entry name" value="POLYCYSTIN-1"/>
    <property type="match status" value="1"/>
</dbReference>
<dbReference type="GO" id="GO:0005886">
    <property type="term" value="C:plasma membrane"/>
    <property type="evidence" value="ECO:0007669"/>
    <property type="project" value="TreeGrafter"/>
</dbReference>
<gene>
    <name evidence="7" type="ORF">ElyMa_000225300</name>
</gene>
<comment type="subcellular location">
    <subcellularLocation>
        <location evidence="1">Membrane</location>
    </subcellularLocation>
</comment>
<evidence type="ECO:0000259" key="6">
    <source>
        <dbReference type="Pfam" id="PF02010"/>
    </source>
</evidence>
<dbReference type="Pfam" id="PF02010">
    <property type="entry name" value="REJ"/>
    <property type="match status" value="1"/>
</dbReference>
<dbReference type="GO" id="GO:0006816">
    <property type="term" value="P:calcium ion transport"/>
    <property type="evidence" value="ECO:0007669"/>
    <property type="project" value="TreeGrafter"/>
</dbReference>
<evidence type="ECO:0000256" key="3">
    <source>
        <dbReference type="ARBA" id="ARBA00022737"/>
    </source>
</evidence>
<evidence type="ECO:0000313" key="7">
    <source>
        <dbReference type="EMBL" id="GFR66300.1"/>
    </source>
</evidence>
<organism evidence="7 8">
    <name type="scientific">Elysia marginata</name>
    <dbReference type="NCBI Taxonomy" id="1093978"/>
    <lineage>
        <taxon>Eukaryota</taxon>
        <taxon>Metazoa</taxon>
        <taxon>Spiralia</taxon>
        <taxon>Lophotrochozoa</taxon>
        <taxon>Mollusca</taxon>
        <taxon>Gastropoda</taxon>
        <taxon>Heterobranchia</taxon>
        <taxon>Euthyneura</taxon>
        <taxon>Panpulmonata</taxon>
        <taxon>Sacoglossa</taxon>
        <taxon>Placobranchoidea</taxon>
        <taxon>Plakobranchidae</taxon>
        <taxon>Elysia</taxon>
    </lineage>
</organism>
<dbReference type="AlphaFoldDB" id="A0AAV4F033"/>
<comment type="caution">
    <text evidence="7">The sequence shown here is derived from an EMBL/GenBank/DDBJ whole genome shotgun (WGS) entry which is preliminary data.</text>
</comment>
<reference evidence="7 8" key="1">
    <citation type="journal article" date="2021" name="Elife">
        <title>Chloroplast acquisition without the gene transfer in kleptoplastic sea slugs, Plakobranchus ocellatus.</title>
        <authorList>
            <person name="Maeda T."/>
            <person name="Takahashi S."/>
            <person name="Yoshida T."/>
            <person name="Shimamura S."/>
            <person name="Takaki Y."/>
            <person name="Nagai Y."/>
            <person name="Toyoda A."/>
            <person name="Suzuki Y."/>
            <person name="Arimoto A."/>
            <person name="Ishii H."/>
            <person name="Satoh N."/>
            <person name="Nishiyama T."/>
            <person name="Hasebe M."/>
            <person name="Maruyama T."/>
            <person name="Minagawa J."/>
            <person name="Obokata J."/>
            <person name="Shigenobu S."/>
        </authorList>
    </citation>
    <scope>NUCLEOTIDE SEQUENCE [LARGE SCALE GENOMIC DNA]</scope>
</reference>
<keyword evidence="2" id="KW-0812">Transmembrane</keyword>